<dbReference type="AlphaFoldDB" id="A0A1M7ZML5"/>
<keyword evidence="2" id="KW-0812">Transmembrane</keyword>
<evidence type="ECO:0008006" key="5">
    <source>
        <dbReference type="Google" id="ProtNLM"/>
    </source>
</evidence>
<accession>A0A1M7ZML5</accession>
<name>A0A1M7ZML5_9HYPH</name>
<reference evidence="3 4" key="1">
    <citation type="submission" date="2016-12" db="EMBL/GenBank/DDBJ databases">
        <authorList>
            <person name="Song W.-J."/>
            <person name="Kurnit D.M."/>
        </authorList>
    </citation>
    <scope>NUCLEOTIDE SEQUENCE [LARGE SCALE GENOMIC DNA]</scope>
    <source>
        <strain evidence="3 4">DSM 19599</strain>
    </source>
</reference>
<feature type="transmembrane region" description="Helical" evidence="2">
    <location>
        <begin position="105"/>
        <end position="123"/>
    </location>
</feature>
<evidence type="ECO:0000313" key="3">
    <source>
        <dbReference type="EMBL" id="SHO66148.1"/>
    </source>
</evidence>
<dbReference type="STRING" id="1123029.SAMN02745172_02803"/>
<dbReference type="InterPro" id="IPR009495">
    <property type="entry name" value="NrsF"/>
</dbReference>
<dbReference type="Pfam" id="PF06532">
    <property type="entry name" value="NrsF"/>
    <property type="match status" value="1"/>
</dbReference>
<dbReference type="RefSeq" id="WP_084564673.1">
    <property type="nucleotide sequence ID" value="NZ_FRXO01000005.1"/>
</dbReference>
<keyword evidence="2" id="KW-0472">Membrane</keyword>
<feature type="region of interest" description="Disordered" evidence="1">
    <location>
        <begin position="1"/>
        <end position="73"/>
    </location>
</feature>
<feature type="transmembrane region" description="Helical" evidence="2">
    <location>
        <begin position="237"/>
        <end position="256"/>
    </location>
</feature>
<evidence type="ECO:0000256" key="1">
    <source>
        <dbReference type="SAM" id="MobiDB-lite"/>
    </source>
</evidence>
<organism evidence="3 4">
    <name type="scientific">Pseudoxanthobacter soli DSM 19599</name>
    <dbReference type="NCBI Taxonomy" id="1123029"/>
    <lineage>
        <taxon>Bacteria</taxon>
        <taxon>Pseudomonadati</taxon>
        <taxon>Pseudomonadota</taxon>
        <taxon>Alphaproteobacteria</taxon>
        <taxon>Hyphomicrobiales</taxon>
        <taxon>Segnochrobactraceae</taxon>
        <taxon>Pseudoxanthobacter</taxon>
    </lineage>
</organism>
<proteinExistence type="predicted"/>
<feature type="transmembrane region" description="Helical" evidence="2">
    <location>
        <begin position="138"/>
        <end position="157"/>
    </location>
</feature>
<feature type="transmembrane region" description="Helical" evidence="2">
    <location>
        <begin position="169"/>
        <end position="188"/>
    </location>
</feature>
<feature type="compositionally biased region" description="Basic and acidic residues" evidence="1">
    <location>
        <begin position="9"/>
        <end position="28"/>
    </location>
</feature>
<gene>
    <name evidence="3" type="ORF">SAMN02745172_02803</name>
</gene>
<keyword evidence="2" id="KW-1133">Transmembrane helix</keyword>
<dbReference type="EMBL" id="FRXO01000005">
    <property type="protein sequence ID" value="SHO66148.1"/>
    <property type="molecule type" value="Genomic_DNA"/>
</dbReference>
<feature type="transmembrane region" description="Helical" evidence="2">
    <location>
        <begin position="208"/>
        <end position="225"/>
    </location>
</feature>
<feature type="compositionally biased region" description="Basic and acidic residues" evidence="1">
    <location>
        <begin position="36"/>
        <end position="59"/>
    </location>
</feature>
<sequence>MPHLPDISARSDDTDRDAPGRPGRDTRHGLSGQPHAGRDEAGDSHDLGARDLASRDLSPHDLPSYDDDPDLTAGGSAAARLEALIGDLADEPPPVERMSTPALRATSWLAIVGALTITLAVFADLEELFGRMVDMPEFALALAASVVTMGLAALAAFELSVPDRSPTWALVPLPSAAIWIGASIAGFVRVWMAPDDAYDPTLSEVRDCLVLILALALPLSALMVFMLRRAYSLWPRLAAATAGLAAVSAGLTLFNLFRPWDAAAADLFVNFIAVAAVIGCSVAFGAPALTRTLRRPAKKSPRT</sequence>
<keyword evidence="4" id="KW-1185">Reference proteome</keyword>
<evidence type="ECO:0000313" key="4">
    <source>
        <dbReference type="Proteomes" id="UP000186406"/>
    </source>
</evidence>
<dbReference type="OrthoDB" id="5948853at2"/>
<protein>
    <recommendedName>
        <fullName evidence="5">DUF1109 domain-containing protein</fullName>
    </recommendedName>
</protein>
<dbReference type="Proteomes" id="UP000186406">
    <property type="component" value="Unassembled WGS sequence"/>
</dbReference>
<feature type="transmembrane region" description="Helical" evidence="2">
    <location>
        <begin position="268"/>
        <end position="289"/>
    </location>
</feature>
<evidence type="ECO:0000256" key="2">
    <source>
        <dbReference type="SAM" id="Phobius"/>
    </source>
</evidence>